<reference evidence="1 2" key="1">
    <citation type="submission" date="2018-03" db="EMBL/GenBank/DDBJ databases">
        <title>Genome sequence of Moorella stamsii DSM 26217.</title>
        <authorList>
            <person name="Poehlein A."/>
            <person name="Daniel R."/>
        </authorList>
    </citation>
    <scope>NUCLEOTIDE SEQUENCE [LARGE SCALE GENOMIC DNA]</scope>
    <source>
        <strain evidence="2">DSM 26217</strain>
    </source>
</reference>
<organism evidence="1 2">
    <name type="scientific">Neomoorella stamsii</name>
    <dbReference type="NCBI Taxonomy" id="1266720"/>
    <lineage>
        <taxon>Bacteria</taxon>
        <taxon>Bacillati</taxon>
        <taxon>Bacillota</taxon>
        <taxon>Clostridia</taxon>
        <taxon>Neomoorellales</taxon>
        <taxon>Neomoorellaceae</taxon>
        <taxon>Neomoorella</taxon>
    </lineage>
</organism>
<protein>
    <recommendedName>
        <fullName evidence="3">Transposase</fullName>
    </recommendedName>
</protein>
<gene>
    <name evidence="1" type="ORF">MOST_29840</name>
</gene>
<name>A0A9X7J1I6_9FIRM</name>
<evidence type="ECO:0000313" key="1">
    <source>
        <dbReference type="EMBL" id="PRR69562.1"/>
    </source>
</evidence>
<comment type="caution">
    <text evidence="1">The sequence shown here is derived from an EMBL/GenBank/DDBJ whole genome shotgun (WGS) entry which is preliminary data.</text>
</comment>
<proteinExistence type="predicted"/>
<sequence length="83" mass="9843">MLSYHKNALNARVEQQRVSRVRTYCRNVKRWQSGEQILRWMAASYLEAEKGFHRINGYRDPPILKEAMHKKLFPQPSTNGQRA</sequence>
<accession>A0A9X7J1I6</accession>
<dbReference type="Proteomes" id="UP000239430">
    <property type="component" value="Unassembled WGS sequence"/>
</dbReference>
<evidence type="ECO:0008006" key="3">
    <source>
        <dbReference type="Google" id="ProtNLM"/>
    </source>
</evidence>
<dbReference type="EMBL" id="PVXL01000072">
    <property type="protein sequence ID" value="PRR69562.1"/>
    <property type="molecule type" value="Genomic_DNA"/>
</dbReference>
<evidence type="ECO:0000313" key="2">
    <source>
        <dbReference type="Proteomes" id="UP000239430"/>
    </source>
</evidence>
<dbReference type="AlphaFoldDB" id="A0A9X7J1I6"/>
<keyword evidence="2" id="KW-1185">Reference proteome</keyword>